<dbReference type="EMBL" id="CP007139">
    <property type="protein sequence ID" value="AIE83765.1"/>
    <property type="molecule type" value="Genomic_DNA"/>
</dbReference>
<organism evidence="2 3">
    <name type="scientific">Fimbriimonas ginsengisoli Gsoil 348</name>
    <dbReference type="NCBI Taxonomy" id="661478"/>
    <lineage>
        <taxon>Bacteria</taxon>
        <taxon>Bacillati</taxon>
        <taxon>Armatimonadota</taxon>
        <taxon>Fimbriimonadia</taxon>
        <taxon>Fimbriimonadales</taxon>
        <taxon>Fimbriimonadaceae</taxon>
        <taxon>Fimbriimonas</taxon>
    </lineage>
</organism>
<dbReference type="HOGENOM" id="CLU_1445676_0_0_0"/>
<proteinExistence type="predicted"/>
<protein>
    <submittedName>
        <fullName evidence="2">Putative membrane protein</fullName>
    </submittedName>
</protein>
<keyword evidence="3" id="KW-1185">Reference proteome</keyword>
<evidence type="ECO:0000313" key="3">
    <source>
        <dbReference type="Proteomes" id="UP000027982"/>
    </source>
</evidence>
<keyword evidence="1" id="KW-1133">Transmembrane helix</keyword>
<dbReference type="Proteomes" id="UP000027982">
    <property type="component" value="Chromosome"/>
</dbReference>
<gene>
    <name evidence="2" type="ORF">OP10G_0397</name>
</gene>
<sequence>MNLFTLVNEGKEMKVEAGPLLWILIFAWIVVMALRFHQASSRMRVSKVKVKFPFDIGEVELEVDERERQAAWSLYIELMTRISTQPLEPGSGSDKVALNSLYALYGTSRELLKSAPPATQGENLSFGEVAIKMLNGSLRAFLAKWHIQLEGDQLPSAQHEVFRTELAALQRDLRLTADNLAILAKRS</sequence>
<reference evidence="2 3" key="1">
    <citation type="journal article" date="2014" name="PLoS ONE">
        <title>The first complete genome sequence of the class fimbriimonadia in the phylum armatimonadetes.</title>
        <authorList>
            <person name="Hu Z.Y."/>
            <person name="Wang Y.Z."/>
            <person name="Im W.T."/>
            <person name="Wang S.Y."/>
            <person name="Zhao G.P."/>
            <person name="Zheng H.J."/>
            <person name="Quan Z.X."/>
        </authorList>
    </citation>
    <scope>NUCLEOTIDE SEQUENCE [LARGE SCALE GENOMIC DNA]</scope>
    <source>
        <strain evidence="2">Gsoil 348</strain>
    </source>
</reference>
<name>A0A068NLW5_FIMGI</name>
<evidence type="ECO:0000313" key="2">
    <source>
        <dbReference type="EMBL" id="AIE83765.1"/>
    </source>
</evidence>
<feature type="transmembrane region" description="Helical" evidence="1">
    <location>
        <begin position="20"/>
        <end position="37"/>
    </location>
</feature>
<evidence type="ECO:0000256" key="1">
    <source>
        <dbReference type="SAM" id="Phobius"/>
    </source>
</evidence>
<accession>A0A068NLW5</accession>
<dbReference type="STRING" id="661478.OP10G_0397"/>
<keyword evidence="1" id="KW-0812">Transmembrane</keyword>
<dbReference type="eggNOG" id="ENOG5031ND8">
    <property type="taxonomic scope" value="Bacteria"/>
</dbReference>
<dbReference type="KEGG" id="fgi:OP10G_0397"/>
<dbReference type="RefSeq" id="WP_025227567.1">
    <property type="nucleotide sequence ID" value="NZ_CP007139.1"/>
</dbReference>
<keyword evidence="1" id="KW-0472">Membrane</keyword>
<dbReference type="AlphaFoldDB" id="A0A068NLW5"/>